<dbReference type="PRINTS" id="PR00416">
    <property type="entry name" value="EUTPISMRASEI"/>
</dbReference>
<dbReference type="GO" id="GO:0006265">
    <property type="term" value="P:DNA topological change"/>
    <property type="evidence" value="ECO:0007669"/>
    <property type="project" value="InterPro"/>
</dbReference>
<dbReference type="InterPro" id="IPR049331">
    <property type="entry name" value="Top1B_N_bact"/>
</dbReference>
<dbReference type="EC" id="5.6.2.1" evidence="3"/>
<evidence type="ECO:0000256" key="4">
    <source>
        <dbReference type="ARBA" id="ARBA00023029"/>
    </source>
</evidence>
<comment type="caution">
    <text evidence="9">The sequence shown here is derived from an EMBL/GenBank/DDBJ whole genome shotgun (WGS) entry which is preliminary data.</text>
</comment>
<dbReference type="SUPFAM" id="SSF55869">
    <property type="entry name" value="DNA topoisomerase I domain"/>
    <property type="match status" value="1"/>
</dbReference>
<dbReference type="CDD" id="cd00659">
    <property type="entry name" value="Topo_IB_C"/>
    <property type="match status" value="1"/>
</dbReference>
<keyword evidence="4" id="KW-0799">Topoisomerase</keyword>
<dbReference type="Gene3D" id="1.10.132.120">
    <property type="match status" value="1"/>
</dbReference>
<dbReference type="GO" id="GO:0003917">
    <property type="term" value="F:DNA topoisomerase type I (single strand cut, ATP-independent) activity"/>
    <property type="evidence" value="ECO:0007669"/>
    <property type="project" value="UniProtKB-EC"/>
</dbReference>
<evidence type="ECO:0000313" key="9">
    <source>
        <dbReference type="EMBL" id="MBR0654181.1"/>
    </source>
</evidence>
<evidence type="ECO:0000256" key="3">
    <source>
        <dbReference type="ARBA" id="ARBA00012891"/>
    </source>
</evidence>
<evidence type="ECO:0000256" key="6">
    <source>
        <dbReference type="ARBA" id="ARBA00023235"/>
    </source>
</evidence>
<comment type="similarity">
    <text evidence="2">Belongs to the type IB topoisomerase family.</text>
</comment>
<dbReference type="GO" id="GO:0003677">
    <property type="term" value="F:DNA binding"/>
    <property type="evidence" value="ECO:0007669"/>
    <property type="project" value="UniProtKB-KW"/>
</dbReference>
<dbReference type="EMBL" id="JAAEDH010000002">
    <property type="protein sequence ID" value="MBR0654181.1"/>
    <property type="molecule type" value="Genomic_DNA"/>
</dbReference>
<feature type="domain" description="DNA topoisomerase IB N-terminal" evidence="8">
    <location>
        <begin position="28"/>
        <end position="76"/>
    </location>
</feature>
<dbReference type="InterPro" id="IPR014711">
    <property type="entry name" value="TopoI_cat_a-hlx-sub_euk"/>
</dbReference>
<protein>
    <recommendedName>
        <fullName evidence="3">DNA topoisomerase</fullName>
        <ecNumber evidence="3">5.6.2.1</ecNumber>
    </recommendedName>
</protein>
<sequence>MSTSLIIPGLRYVTVGEPGLRRLGKPPRFRYVDPDGRPLREATALQRIRMLAIPPAYQDVWICADADGHLQAIGTDARGRRQYRYHADWRTHRDSGKFARLTQFAESMPAIRARVAADLELRGLPRAKVLATVVRLLETTLARVGNEEYARTNESYGVTTLRNEHVAVQGSAMRFHFRGKGGKIWRLKLEDRRVAGVLRRCQELPGEQLFQYLDEDGALQGIGSSDVNAYLREITGEGVTAKDFRTWAATVNATFALLAMPRAESQTALKRQLNEAIKATAARLGNTPTICRKCYIHPAVQEAYLGGGLALRLMAAGAEAHALRPEEAAVLRFLRRAGAAQRQQAA</sequence>
<feature type="domain" description="DNA topoisomerase I catalytic core eukaryotic-type" evidence="7">
    <location>
        <begin position="88"/>
        <end position="294"/>
    </location>
</feature>
<dbReference type="InterPro" id="IPR001631">
    <property type="entry name" value="TopoI"/>
</dbReference>
<dbReference type="Pfam" id="PF01028">
    <property type="entry name" value="Topoisom_I"/>
    <property type="match status" value="1"/>
</dbReference>
<keyword evidence="5" id="KW-0238">DNA-binding</keyword>
<evidence type="ECO:0000259" key="8">
    <source>
        <dbReference type="Pfam" id="PF21338"/>
    </source>
</evidence>
<dbReference type="InterPro" id="IPR035447">
    <property type="entry name" value="DNA_topo_I_N_sf"/>
</dbReference>
<reference evidence="9" key="2">
    <citation type="journal article" date="2021" name="Syst. Appl. Microbiol.">
        <title>Roseomonas hellenica sp. nov., isolated from roots of wild-growing Alkanna tinctoria.</title>
        <authorList>
            <person name="Rat A."/>
            <person name="Naranjo H.D."/>
            <person name="Lebbe L."/>
            <person name="Cnockaert M."/>
            <person name="Krigas N."/>
            <person name="Grigoriadou K."/>
            <person name="Maloupa E."/>
            <person name="Willems A."/>
        </authorList>
    </citation>
    <scope>NUCLEOTIDE SEQUENCE</scope>
    <source>
        <strain evidence="9">LMG 28251</strain>
    </source>
</reference>
<dbReference type="AlphaFoldDB" id="A0AAF1JUU7"/>
<dbReference type="Gene3D" id="3.30.66.10">
    <property type="entry name" value="DNA topoisomerase I domain"/>
    <property type="match status" value="1"/>
</dbReference>
<evidence type="ECO:0000256" key="1">
    <source>
        <dbReference type="ARBA" id="ARBA00000213"/>
    </source>
</evidence>
<dbReference type="Pfam" id="PF21338">
    <property type="entry name" value="Top1B_N_bact"/>
    <property type="match status" value="1"/>
</dbReference>
<keyword evidence="6" id="KW-0413">Isomerase</keyword>
<accession>A0AAF1JUU7</accession>
<name>A0AAF1JUU7_9PROT</name>
<proteinExistence type="inferred from homology"/>
<comment type="catalytic activity">
    <reaction evidence="1">
        <text>ATP-independent breakage of single-stranded DNA, followed by passage and rejoining.</text>
        <dbReference type="EC" id="5.6.2.1"/>
    </reaction>
</comment>
<reference evidence="9" key="1">
    <citation type="submission" date="2020-01" db="EMBL/GenBank/DDBJ databases">
        <authorList>
            <person name="Rat A."/>
        </authorList>
    </citation>
    <scope>NUCLEOTIDE SEQUENCE</scope>
    <source>
        <strain evidence="9">LMG 28251</strain>
    </source>
</reference>
<dbReference type="RefSeq" id="WP_246503668.1">
    <property type="nucleotide sequence ID" value="NZ_JAAEDH010000002.1"/>
</dbReference>
<gene>
    <name evidence="9" type="ORF">GXW79_03710</name>
</gene>
<dbReference type="Gene3D" id="3.90.15.10">
    <property type="entry name" value="Topoisomerase I, Chain A, domain 3"/>
    <property type="match status" value="1"/>
</dbReference>
<dbReference type="InterPro" id="IPR011010">
    <property type="entry name" value="DNA_brk_join_enz"/>
</dbReference>
<evidence type="ECO:0000256" key="5">
    <source>
        <dbReference type="ARBA" id="ARBA00023125"/>
    </source>
</evidence>
<evidence type="ECO:0000259" key="7">
    <source>
        <dbReference type="Pfam" id="PF01028"/>
    </source>
</evidence>
<dbReference type="Proteomes" id="UP001196068">
    <property type="component" value="Unassembled WGS sequence"/>
</dbReference>
<evidence type="ECO:0000313" key="10">
    <source>
        <dbReference type="Proteomes" id="UP001196068"/>
    </source>
</evidence>
<evidence type="ECO:0000256" key="2">
    <source>
        <dbReference type="ARBA" id="ARBA00006645"/>
    </source>
</evidence>
<organism evidence="9 10">
    <name type="scientific">Plastoroseomonas arctica</name>
    <dbReference type="NCBI Taxonomy" id="1509237"/>
    <lineage>
        <taxon>Bacteria</taxon>
        <taxon>Pseudomonadati</taxon>
        <taxon>Pseudomonadota</taxon>
        <taxon>Alphaproteobacteria</taxon>
        <taxon>Acetobacterales</taxon>
        <taxon>Acetobacteraceae</taxon>
        <taxon>Plastoroseomonas</taxon>
    </lineage>
</organism>
<dbReference type="PROSITE" id="PS52038">
    <property type="entry name" value="TOPO_IB_2"/>
    <property type="match status" value="1"/>
</dbReference>
<dbReference type="InterPro" id="IPR013500">
    <property type="entry name" value="TopoI_cat_euk"/>
</dbReference>
<dbReference type="SUPFAM" id="SSF56349">
    <property type="entry name" value="DNA breaking-rejoining enzymes"/>
    <property type="match status" value="1"/>
</dbReference>
<keyword evidence="10" id="KW-1185">Reference proteome</keyword>